<keyword evidence="3" id="KW-1185">Reference proteome</keyword>
<reference evidence="2" key="1">
    <citation type="submission" date="2021-04" db="EMBL/GenBank/DDBJ databases">
        <authorList>
            <person name="Hornung B."/>
        </authorList>
    </citation>
    <scope>NUCLEOTIDE SEQUENCE</scope>
    <source>
        <strain evidence="2">G5G6</strain>
    </source>
</reference>
<gene>
    <name evidence="2" type="ORF">GTOL_12998</name>
</gene>
<dbReference type="Proteomes" id="UP000742786">
    <property type="component" value="Unassembled WGS sequence"/>
</dbReference>
<protein>
    <submittedName>
        <fullName evidence="2">Uncharacterized protein</fullName>
    </submittedName>
</protein>
<evidence type="ECO:0000313" key="3">
    <source>
        <dbReference type="Proteomes" id="UP000742786"/>
    </source>
</evidence>
<feature type="region of interest" description="Disordered" evidence="1">
    <location>
        <begin position="1"/>
        <end position="27"/>
    </location>
</feature>
<evidence type="ECO:0000313" key="2">
    <source>
        <dbReference type="EMBL" id="CAG4885115.1"/>
    </source>
</evidence>
<proteinExistence type="predicted"/>
<comment type="caution">
    <text evidence="2">The sequence shown here is derived from an EMBL/GenBank/DDBJ whole genome shotgun (WGS) entry which is preliminary data.</text>
</comment>
<organism evidence="2 3">
    <name type="scientific">Georgfuchsia toluolica</name>
    <dbReference type="NCBI Taxonomy" id="424218"/>
    <lineage>
        <taxon>Bacteria</taxon>
        <taxon>Pseudomonadati</taxon>
        <taxon>Pseudomonadota</taxon>
        <taxon>Betaproteobacteria</taxon>
        <taxon>Nitrosomonadales</taxon>
        <taxon>Sterolibacteriaceae</taxon>
        <taxon>Georgfuchsia</taxon>
    </lineage>
</organism>
<dbReference type="AlphaFoldDB" id="A0A916N1M9"/>
<evidence type="ECO:0000256" key="1">
    <source>
        <dbReference type="SAM" id="MobiDB-lite"/>
    </source>
</evidence>
<name>A0A916N1M9_9PROT</name>
<accession>A0A916N1M9</accession>
<dbReference type="EMBL" id="CAJQUM010000001">
    <property type="protein sequence ID" value="CAG4885115.1"/>
    <property type="molecule type" value="Genomic_DNA"/>
</dbReference>
<sequence>MAAYAAQNGTCGDGEYDRKPLTPPLGTTRIRGVVTEVGQRPHLFGNENDLGFYGKLKVRPVGLRQVFLWMMTERTNKNPLGGRRLLNYGRPGCGDSLGSIPVQSSSRRDRPLQEAQWIDKGLEQQQRMTKTGLPIRANPPFGQ</sequence>